<keyword evidence="3 7" id="KW-0812">Transmembrane</keyword>
<reference evidence="9" key="1">
    <citation type="journal article" date="2022" name="ISME J.">
        <title>Identification of active gaseous-alkane degraders at natural gas seeps.</title>
        <authorList>
            <person name="Farhan Ul Haque M."/>
            <person name="Hernandez M."/>
            <person name="Crombie A.T."/>
            <person name="Murrell J.C."/>
        </authorList>
    </citation>
    <scope>NUCLEOTIDE SEQUENCE</scope>
    <source>
        <strain evidence="9">ANDR5</strain>
    </source>
</reference>
<dbReference type="InterPro" id="IPR051791">
    <property type="entry name" value="Pra-immunoreactive"/>
</dbReference>
<feature type="transmembrane region" description="Helical" evidence="7">
    <location>
        <begin position="59"/>
        <end position="77"/>
    </location>
</feature>
<feature type="transmembrane region" description="Helical" evidence="7">
    <location>
        <begin position="36"/>
        <end position="53"/>
    </location>
</feature>
<dbReference type="InterPro" id="IPR010432">
    <property type="entry name" value="RDD"/>
</dbReference>
<dbReference type="Pfam" id="PF06271">
    <property type="entry name" value="RDD"/>
    <property type="match status" value="1"/>
</dbReference>
<dbReference type="RefSeq" id="WP_243070410.1">
    <property type="nucleotide sequence ID" value="NZ_JAIVFL010000001.1"/>
</dbReference>
<keyword evidence="10" id="KW-1185">Reference proteome</keyword>
<feature type="region of interest" description="Disordered" evidence="6">
    <location>
        <begin position="1"/>
        <end position="26"/>
    </location>
</feature>
<evidence type="ECO:0000313" key="9">
    <source>
        <dbReference type="EMBL" id="MCI4673920.1"/>
    </source>
</evidence>
<organism evidence="9 10">
    <name type="scientific">Candidatus Mycolicibacterium alkanivorans</name>
    <dbReference type="NCBI Taxonomy" id="2954114"/>
    <lineage>
        <taxon>Bacteria</taxon>
        <taxon>Bacillati</taxon>
        <taxon>Actinomycetota</taxon>
        <taxon>Actinomycetes</taxon>
        <taxon>Mycobacteriales</taxon>
        <taxon>Mycobacteriaceae</taxon>
        <taxon>Mycolicibacterium</taxon>
    </lineage>
</organism>
<evidence type="ECO:0000256" key="2">
    <source>
        <dbReference type="ARBA" id="ARBA00022475"/>
    </source>
</evidence>
<dbReference type="PANTHER" id="PTHR36115:SF6">
    <property type="entry name" value="PROLINE-RICH ANTIGEN HOMOLOG"/>
    <property type="match status" value="1"/>
</dbReference>
<gene>
    <name evidence="9" type="ORF">K9U37_02720</name>
</gene>
<proteinExistence type="predicted"/>
<evidence type="ECO:0000256" key="1">
    <source>
        <dbReference type="ARBA" id="ARBA00004651"/>
    </source>
</evidence>
<evidence type="ECO:0000256" key="5">
    <source>
        <dbReference type="ARBA" id="ARBA00023136"/>
    </source>
</evidence>
<keyword evidence="2" id="KW-1003">Cell membrane</keyword>
<name>A0ABS9YRQ1_9MYCO</name>
<comment type="subcellular location">
    <subcellularLocation>
        <location evidence="1">Cell membrane</location>
        <topology evidence="1">Multi-pass membrane protein</topology>
    </subcellularLocation>
</comment>
<protein>
    <submittedName>
        <fullName evidence="9">RDD family protein</fullName>
    </submittedName>
</protein>
<feature type="transmembrane region" description="Helical" evidence="7">
    <location>
        <begin position="113"/>
        <end position="135"/>
    </location>
</feature>
<keyword evidence="5 7" id="KW-0472">Membrane</keyword>
<accession>A0ABS9YRQ1</accession>
<evidence type="ECO:0000256" key="6">
    <source>
        <dbReference type="SAM" id="MobiDB-lite"/>
    </source>
</evidence>
<sequence length="166" mass="17505">MSNDGTDPESRGAIEPSGSHLDPQPATLSSRCAARLVDGMIVLLFAIIVRAVIDVGQGLYVTAAVFGVITFAYFLVYESSQGSTLGKKLVGIRVLGPDSAPRPTLRQSAVRNAFTLLSSIPYVGALFSITAYLLIASTIASNANKQGIHDRLAGGTRVVRVRNLST</sequence>
<evidence type="ECO:0000259" key="8">
    <source>
        <dbReference type="Pfam" id="PF06271"/>
    </source>
</evidence>
<evidence type="ECO:0000313" key="10">
    <source>
        <dbReference type="Proteomes" id="UP001139068"/>
    </source>
</evidence>
<dbReference type="EMBL" id="JAIVFL010000001">
    <property type="protein sequence ID" value="MCI4673920.1"/>
    <property type="molecule type" value="Genomic_DNA"/>
</dbReference>
<keyword evidence="4 7" id="KW-1133">Transmembrane helix</keyword>
<evidence type="ECO:0000256" key="3">
    <source>
        <dbReference type="ARBA" id="ARBA00022692"/>
    </source>
</evidence>
<evidence type="ECO:0000256" key="4">
    <source>
        <dbReference type="ARBA" id="ARBA00022989"/>
    </source>
</evidence>
<evidence type="ECO:0000256" key="7">
    <source>
        <dbReference type="SAM" id="Phobius"/>
    </source>
</evidence>
<dbReference type="Proteomes" id="UP001139068">
    <property type="component" value="Unassembled WGS sequence"/>
</dbReference>
<comment type="caution">
    <text evidence="9">The sequence shown here is derived from an EMBL/GenBank/DDBJ whole genome shotgun (WGS) entry which is preliminary data.</text>
</comment>
<dbReference type="PANTHER" id="PTHR36115">
    <property type="entry name" value="PROLINE-RICH ANTIGEN HOMOLOG-RELATED"/>
    <property type="match status" value="1"/>
</dbReference>
<feature type="domain" description="RDD" evidence="8">
    <location>
        <begin position="26"/>
        <end position="154"/>
    </location>
</feature>